<evidence type="ECO:0008006" key="8">
    <source>
        <dbReference type="Google" id="ProtNLM"/>
    </source>
</evidence>
<evidence type="ECO:0000313" key="7">
    <source>
        <dbReference type="Proteomes" id="UP000181997"/>
    </source>
</evidence>
<reference evidence="7" key="1">
    <citation type="submission" date="2016-08" db="EMBL/GenBank/DDBJ databases">
        <authorList>
            <person name="Varghese N."/>
            <person name="Submissions Spin"/>
        </authorList>
    </citation>
    <scope>NUCLEOTIDE SEQUENCE [LARGE SCALE GENOMIC DNA]</scope>
    <source>
        <strain evidence="7">SGD-1123</strain>
    </source>
</reference>
<evidence type="ECO:0000256" key="3">
    <source>
        <dbReference type="ARBA" id="ARBA00022989"/>
    </source>
</evidence>
<comment type="subcellular location">
    <subcellularLocation>
        <location evidence="1">Membrane</location>
        <topology evidence="1">Multi-pass membrane protein</topology>
    </subcellularLocation>
</comment>
<keyword evidence="7" id="KW-1185">Reference proteome</keyword>
<feature type="transmembrane region" description="Helical" evidence="5">
    <location>
        <begin position="12"/>
        <end position="31"/>
    </location>
</feature>
<name>A0A0V8HMM4_9BACI</name>
<dbReference type="Pfam" id="PF09685">
    <property type="entry name" value="MamF_MmsF"/>
    <property type="match status" value="1"/>
</dbReference>
<dbReference type="InterPro" id="IPR019109">
    <property type="entry name" value="MamF_MmsF"/>
</dbReference>
<dbReference type="Proteomes" id="UP000181997">
    <property type="component" value="Unassembled WGS sequence"/>
</dbReference>
<keyword evidence="3 5" id="KW-1133">Transmembrane helix</keyword>
<evidence type="ECO:0000256" key="1">
    <source>
        <dbReference type="ARBA" id="ARBA00004141"/>
    </source>
</evidence>
<keyword evidence="2 5" id="KW-0812">Transmembrane</keyword>
<keyword evidence="4 5" id="KW-0472">Membrane</keyword>
<sequence>MPSKDERLLAALIYVISFFTVFIGPIILWLWKRDDSEFIDYHGKEYLNFLISYTIYGIVSSILVIVLIGLVIAPIVGILALVFTILAAIKAYEGETYRIPTVIHFIK</sequence>
<feature type="transmembrane region" description="Helical" evidence="5">
    <location>
        <begin position="55"/>
        <end position="88"/>
    </location>
</feature>
<protein>
    <recommendedName>
        <fullName evidence="8">DUF4870 domain-containing protein</fullName>
    </recommendedName>
</protein>
<evidence type="ECO:0000256" key="5">
    <source>
        <dbReference type="SAM" id="Phobius"/>
    </source>
</evidence>
<dbReference type="RefSeq" id="WP_032088036.1">
    <property type="nucleotide sequence ID" value="NZ_FMAU01000001.1"/>
</dbReference>
<accession>A0A0V8HMM4</accession>
<dbReference type="AlphaFoldDB" id="A0A0V8HMM4"/>
<evidence type="ECO:0000256" key="4">
    <source>
        <dbReference type="ARBA" id="ARBA00023136"/>
    </source>
</evidence>
<gene>
    <name evidence="6" type="ORF">GA0061094_0742</name>
</gene>
<evidence type="ECO:0000256" key="2">
    <source>
        <dbReference type="ARBA" id="ARBA00022692"/>
    </source>
</evidence>
<proteinExistence type="predicted"/>
<organism evidence="6 7">
    <name type="scientific">[Bacillus] enclensis</name>
    <dbReference type="NCBI Taxonomy" id="1402860"/>
    <lineage>
        <taxon>Bacteria</taxon>
        <taxon>Bacillati</taxon>
        <taxon>Bacillota</taxon>
        <taxon>Bacilli</taxon>
        <taxon>Bacillales</taxon>
        <taxon>Bacillaceae</taxon>
        <taxon>Rossellomorea</taxon>
    </lineage>
</organism>
<evidence type="ECO:0000313" key="6">
    <source>
        <dbReference type="EMBL" id="SCB82244.1"/>
    </source>
</evidence>
<dbReference type="EMBL" id="FMAU01000001">
    <property type="protein sequence ID" value="SCB82244.1"/>
    <property type="molecule type" value="Genomic_DNA"/>
</dbReference>
<dbReference type="OrthoDB" id="9808930at2"/>